<proteinExistence type="predicted"/>
<comment type="caution">
    <text evidence="1">The sequence shown here is derived from an EMBL/GenBank/DDBJ whole genome shotgun (WGS) entry which is preliminary data.</text>
</comment>
<keyword evidence="2" id="KW-1185">Reference proteome</keyword>
<protein>
    <submittedName>
        <fullName evidence="1">Uncharacterized protein</fullName>
    </submittedName>
</protein>
<sequence length="40" mass="4656">MYLHYISATFFKNSVSRYVNTVYVIGKKVYMTIPRKAAPP</sequence>
<organism evidence="1 2">
    <name type="scientific">Bacteroides clarus YIT 12056</name>
    <dbReference type="NCBI Taxonomy" id="762984"/>
    <lineage>
        <taxon>Bacteria</taxon>
        <taxon>Pseudomonadati</taxon>
        <taxon>Bacteroidota</taxon>
        <taxon>Bacteroidia</taxon>
        <taxon>Bacteroidales</taxon>
        <taxon>Bacteroidaceae</taxon>
        <taxon>Bacteroides</taxon>
    </lineage>
</organism>
<gene>
    <name evidence="1" type="ORF">HMPREF9445_01046</name>
</gene>
<dbReference type="Proteomes" id="UP000010321">
    <property type="component" value="Unassembled WGS sequence"/>
</dbReference>
<evidence type="ECO:0000313" key="2">
    <source>
        <dbReference type="Proteomes" id="UP000010321"/>
    </source>
</evidence>
<dbReference type="EMBL" id="AFBM01000009">
    <property type="protein sequence ID" value="EGF53262.1"/>
    <property type="molecule type" value="Genomic_DNA"/>
</dbReference>
<name>A0ABP2KW39_9BACE</name>
<reference evidence="1 2" key="1">
    <citation type="submission" date="2011-02" db="EMBL/GenBank/DDBJ databases">
        <authorList>
            <person name="Weinstock G."/>
            <person name="Sodergren E."/>
            <person name="Clifton S."/>
            <person name="Fulton L."/>
            <person name="Fulton B."/>
            <person name="Courtney L."/>
            <person name="Fronick C."/>
            <person name="Harrison M."/>
            <person name="Strong C."/>
            <person name="Farmer C."/>
            <person name="Delahaunty K."/>
            <person name="Markovic C."/>
            <person name="Hall O."/>
            <person name="Minx P."/>
            <person name="Tomlinson C."/>
            <person name="Mitreva M."/>
            <person name="Hou S."/>
            <person name="Chen J."/>
            <person name="Wollam A."/>
            <person name="Pepin K.H."/>
            <person name="Johnson M."/>
            <person name="Bhonagiri V."/>
            <person name="Zhang X."/>
            <person name="Suruliraj S."/>
            <person name="Warren W."/>
            <person name="Chinwalla A."/>
            <person name="Mardis E.R."/>
            <person name="Wilson R.K."/>
        </authorList>
    </citation>
    <scope>NUCLEOTIDE SEQUENCE [LARGE SCALE GENOMIC DNA]</scope>
    <source>
        <strain evidence="1 2">YIT 12056</strain>
    </source>
</reference>
<evidence type="ECO:0000313" key="1">
    <source>
        <dbReference type="EMBL" id="EGF53262.1"/>
    </source>
</evidence>
<accession>A0ABP2KW39</accession>